<evidence type="ECO:0000313" key="3">
    <source>
        <dbReference type="Proteomes" id="UP000287651"/>
    </source>
</evidence>
<reference evidence="2 3" key="1">
    <citation type="journal article" date="2014" name="Agronomy (Basel)">
        <title>A Draft Genome Sequence for Ensete ventricosum, the Drought-Tolerant Tree Against Hunger.</title>
        <authorList>
            <person name="Harrison J."/>
            <person name="Moore K.A."/>
            <person name="Paszkiewicz K."/>
            <person name="Jones T."/>
            <person name="Grant M."/>
            <person name="Ambacheew D."/>
            <person name="Muzemil S."/>
            <person name="Studholme D.J."/>
        </authorList>
    </citation>
    <scope>NUCLEOTIDE SEQUENCE [LARGE SCALE GENOMIC DNA]</scope>
</reference>
<feature type="region of interest" description="Disordered" evidence="1">
    <location>
        <begin position="129"/>
        <end position="156"/>
    </location>
</feature>
<evidence type="ECO:0000313" key="2">
    <source>
        <dbReference type="EMBL" id="RRT44624.1"/>
    </source>
</evidence>
<sequence>MSVTTSVIVGEVLRSVVDSVNRTNSRQVSNKTSGIREDNGPRSIILVGRLKVIKHLGTTFLYLACINIPIPSSPCALFVFNTHTAFLSSTTLVVQTDLMAAPKTHWFSSLISSTGSFFFFAGEGEARGGFGRKDKEEENRDESNESGLVPPNDELQPQRRAARLAVELDWLSSFETIVLH</sequence>
<organism evidence="2 3">
    <name type="scientific">Ensete ventricosum</name>
    <name type="common">Abyssinian banana</name>
    <name type="synonym">Musa ensete</name>
    <dbReference type="NCBI Taxonomy" id="4639"/>
    <lineage>
        <taxon>Eukaryota</taxon>
        <taxon>Viridiplantae</taxon>
        <taxon>Streptophyta</taxon>
        <taxon>Embryophyta</taxon>
        <taxon>Tracheophyta</taxon>
        <taxon>Spermatophyta</taxon>
        <taxon>Magnoliopsida</taxon>
        <taxon>Liliopsida</taxon>
        <taxon>Zingiberales</taxon>
        <taxon>Musaceae</taxon>
        <taxon>Ensete</taxon>
    </lineage>
</organism>
<protein>
    <submittedName>
        <fullName evidence="2">Uncharacterized protein</fullName>
    </submittedName>
</protein>
<gene>
    <name evidence="2" type="ORF">B296_00046971</name>
</gene>
<feature type="compositionally biased region" description="Basic and acidic residues" evidence="1">
    <location>
        <begin position="131"/>
        <end position="143"/>
    </location>
</feature>
<accession>A0A426XYT2</accession>
<name>A0A426XYT2_ENSVE</name>
<dbReference type="EMBL" id="AMZH03016353">
    <property type="protein sequence ID" value="RRT44624.1"/>
    <property type="molecule type" value="Genomic_DNA"/>
</dbReference>
<dbReference type="Proteomes" id="UP000287651">
    <property type="component" value="Unassembled WGS sequence"/>
</dbReference>
<proteinExistence type="predicted"/>
<comment type="caution">
    <text evidence="2">The sequence shown here is derived from an EMBL/GenBank/DDBJ whole genome shotgun (WGS) entry which is preliminary data.</text>
</comment>
<dbReference type="AlphaFoldDB" id="A0A426XYT2"/>
<evidence type="ECO:0000256" key="1">
    <source>
        <dbReference type="SAM" id="MobiDB-lite"/>
    </source>
</evidence>